<feature type="region of interest" description="Disordered" evidence="1">
    <location>
        <begin position="14"/>
        <end position="47"/>
    </location>
</feature>
<dbReference type="Pfam" id="PF04187">
    <property type="entry name" value="Cofac_haem_bdg"/>
    <property type="match status" value="1"/>
</dbReference>
<dbReference type="RefSeq" id="WP_020878094.1">
    <property type="nucleotide sequence ID" value="NZ_ATHJ01000101.1"/>
</dbReference>
<keyword evidence="4" id="KW-1185">Reference proteome</keyword>
<organism evidence="3 4">
    <name type="scientific">Desulfococcus multivorans DSM 2059</name>
    <dbReference type="NCBI Taxonomy" id="1121405"/>
    <lineage>
        <taxon>Bacteria</taxon>
        <taxon>Pseudomonadati</taxon>
        <taxon>Thermodesulfobacteriota</taxon>
        <taxon>Desulfobacteria</taxon>
        <taxon>Desulfobacterales</taxon>
        <taxon>Desulfococcaceae</taxon>
        <taxon>Desulfococcus</taxon>
    </lineage>
</organism>
<dbReference type="Gene3D" id="3.40.50.11550">
    <property type="match status" value="1"/>
</dbReference>
<dbReference type="SUPFAM" id="SSF159501">
    <property type="entry name" value="EreA/ChaN-like"/>
    <property type="match status" value="1"/>
</dbReference>
<dbReference type="STRING" id="897.B2D07_09610"/>
<evidence type="ECO:0000313" key="4">
    <source>
        <dbReference type="Proteomes" id="UP000014977"/>
    </source>
</evidence>
<accession>S7UZB7</accession>
<gene>
    <name evidence="3" type="ORF">dsmv_3027</name>
</gene>
<evidence type="ECO:0000256" key="1">
    <source>
        <dbReference type="SAM" id="MobiDB-lite"/>
    </source>
</evidence>
<sequence>MVGFSRRFDIQCRVGDSRPRRPSPAGTGLEHRKLNDNASEPKESEPDVITKTIGPLICIGVLLLAAGCGIRSPHGRMRAPEAPAVTPGHFRVYDGVGAPATLEDIVSAAAAADVVFIGEEHDDPAAHFLESNLLERLFEACRSGGPSGRERPVLLSLEMFEADVQTVVDEYLADLITERHFLKAARPWPGYPTDYRPLIEFARSNGIPVVAANAPSRYVNRVARLGRSALDPLFPASRAWLPPLPYGEASAAYREKFRNFWEETQVGNVPHGPAIPAPPMDAPSEAAASAEIEERFERLLAAQSLWDAGMAFHLSEALARHPGALALHVNGKFHSQSGLGIPEHLREYRKDVSIVTVTVLSLSSFPAFDPAAAGGDTFIIVTDPSLKPGRRG</sequence>
<dbReference type="Proteomes" id="UP000014977">
    <property type="component" value="Unassembled WGS sequence"/>
</dbReference>
<reference evidence="3 4" key="1">
    <citation type="journal article" date="2013" name="Genome Announc.">
        <title>Draft genome sequences for three mercury-methylating, sulfate-reducing bacteria.</title>
        <authorList>
            <person name="Brown S.D."/>
            <person name="Hurt R.A.Jr."/>
            <person name="Gilmour C.C."/>
            <person name="Elias D.A."/>
        </authorList>
    </citation>
    <scope>NUCLEOTIDE SEQUENCE [LARGE SCALE GENOMIC DNA]</scope>
    <source>
        <strain evidence="3 4">DSM 2059</strain>
    </source>
</reference>
<feature type="domain" description="Haem-binding uptake Tiki superfamily ChaN" evidence="2">
    <location>
        <begin position="106"/>
        <end position="345"/>
    </location>
</feature>
<name>S7UZB7_DESML</name>
<evidence type="ECO:0000259" key="2">
    <source>
        <dbReference type="Pfam" id="PF04187"/>
    </source>
</evidence>
<feature type="compositionally biased region" description="Basic and acidic residues" evidence="1">
    <location>
        <begin position="29"/>
        <end position="45"/>
    </location>
</feature>
<dbReference type="CDD" id="cd14727">
    <property type="entry name" value="ChanN-like"/>
    <property type="match status" value="1"/>
</dbReference>
<dbReference type="InterPro" id="IPR007314">
    <property type="entry name" value="Cofac_haem-bd_dom"/>
</dbReference>
<dbReference type="AlphaFoldDB" id="S7UZB7"/>
<dbReference type="eggNOG" id="COG3016">
    <property type="taxonomic scope" value="Bacteria"/>
</dbReference>
<proteinExistence type="predicted"/>
<comment type="caution">
    <text evidence="3">The sequence shown here is derived from an EMBL/GenBank/DDBJ whole genome shotgun (WGS) entry which is preliminary data.</text>
</comment>
<dbReference type="EMBL" id="ATHJ01000101">
    <property type="protein sequence ID" value="EPR37738.1"/>
    <property type="molecule type" value="Genomic_DNA"/>
</dbReference>
<dbReference type="OrthoDB" id="9795827at2"/>
<evidence type="ECO:0000313" key="3">
    <source>
        <dbReference type="EMBL" id="EPR37738.1"/>
    </source>
</evidence>
<protein>
    <recommendedName>
        <fullName evidence="2">Haem-binding uptake Tiki superfamily ChaN domain-containing protein</fullName>
    </recommendedName>
</protein>